<name>A0A409XNU9_PSICY</name>
<dbReference type="Proteomes" id="UP000283269">
    <property type="component" value="Unassembled WGS sequence"/>
</dbReference>
<comment type="caution">
    <text evidence="1">The sequence shown here is derived from an EMBL/GenBank/DDBJ whole genome shotgun (WGS) entry which is preliminary data.</text>
</comment>
<evidence type="ECO:0000313" key="1">
    <source>
        <dbReference type="EMBL" id="PPQ92452.1"/>
    </source>
</evidence>
<accession>A0A409XNU9</accession>
<gene>
    <name evidence="1" type="ORF">CVT25_009668</name>
</gene>
<reference evidence="1 2" key="1">
    <citation type="journal article" date="2018" name="Evol. Lett.">
        <title>Horizontal gene cluster transfer increased hallucinogenic mushroom diversity.</title>
        <authorList>
            <person name="Reynolds H.T."/>
            <person name="Vijayakumar V."/>
            <person name="Gluck-Thaler E."/>
            <person name="Korotkin H.B."/>
            <person name="Matheny P.B."/>
            <person name="Slot J.C."/>
        </authorList>
    </citation>
    <scope>NUCLEOTIDE SEQUENCE [LARGE SCALE GENOMIC DNA]</scope>
    <source>
        <strain evidence="1 2">2631</strain>
    </source>
</reference>
<dbReference type="InParanoid" id="A0A409XNU9"/>
<evidence type="ECO:0000313" key="2">
    <source>
        <dbReference type="Proteomes" id="UP000283269"/>
    </source>
</evidence>
<dbReference type="OrthoDB" id="2563277at2759"/>
<sequence>MISMLGGGHVRRRSVGSIIEGSPCVCVEKRKHSAVQGQSLHMYKDNLEQYESPNKAHIVEKPSIAYTSSVQFGGELMMKVQQGLLDRQSLNEHCLNADGEDLFVSCKLIFVCCVHIRKLTEAPKGPTIHRL</sequence>
<protein>
    <submittedName>
        <fullName evidence="1">Uncharacterized protein</fullName>
    </submittedName>
</protein>
<proteinExistence type="predicted"/>
<dbReference type="EMBL" id="NHYD01001041">
    <property type="protein sequence ID" value="PPQ92452.1"/>
    <property type="molecule type" value="Genomic_DNA"/>
</dbReference>
<keyword evidence="2" id="KW-1185">Reference proteome</keyword>
<dbReference type="AlphaFoldDB" id="A0A409XNU9"/>
<organism evidence="1 2">
    <name type="scientific">Psilocybe cyanescens</name>
    <dbReference type="NCBI Taxonomy" id="93625"/>
    <lineage>
        <taxon>Eukaryota</taxon>
        <taxon>Fungi</taxon>
        <taxon>Dikarya</taxon>
        <taxon>Basidiomycota</taxon>
        <taxon>Agaricomycotina</taxon>
        <taxon>Agaricomycetes</taxon>
        <taxon>Agaricomycetidae</taxon>
        <taxon>Agaricales</taxon>
        <taxon>Agaricineae</taxon>
        <taxon>Strophariaceae</taxon>
        <taxon>Psilocybe</taxon>
    </lineage>
</organism>
<dbReference type="STRING" id="93625.A0A409XNU9"/>